<dbReference type="OMA" id="CISAYDF"/>
<organism evidence="1 2">
    <name type="scientific">Ectocarpus siliculosus</name>
    <name type="common">Brown alga</name>
    <name type="synonym">Conferva siliculosa</name>
    <dbReference type="NCBI Taxonomy" id="2880"/>
    <lineage>
        <taxon>Eukaryota</taxon>
        <taxon>Sar</taxon>
        <taxon>Stramenopiles</taxon>
        <taxon>Ochrophyta</taxon>
        <taxon>PX clade</taxon>
        <taxon>Phaeophyceae</taxon>
        <taxon>Ectocarpales</taxon>
        <taxon>Ectocarpaceae</taxon>
        <taxon>Ectocarpus</taxon>
    </lineage>
</organism>
<dbReference type="PANTHER" id="PTHR37466">
    <property type="entry name" value="SLR1628 PROTEIN"/>
    <property type="match status" value="1"/>
</dbReference>
<keyword evidence="2" id="KW-1185">Reference proteome</keyword>
<dbReference type="EMBL" id="FN648522">
    <property type="protein sequence ID" value="CBJ32347.1"/>
    <property type="molecule type" value="Genomic_DNA"/>
</dbReference>
<dbReference type="Proteomes" id="UP000002630">
    <property type="component" value="Linkage Group LG09"/>
</dbReference>
<dbReference type="eggNOG" id="ENOG502S415">
    <property type="taxonomic scope" value="Eukaryota"/>
</dbReference>
<dbReference type="EMBL" id="FN649734">
    <property type="protein sequence ID" value="CBJ32347.1"/>
    <property type="molecule type" value="Genomic_DNA"/>
</dbReference>
<dbReference type="Pfam" id="PF09996">
    <property type="entry name" value="DUF2237"/>
    <property type="match status" value="1"/>
</dbReference>
<proteinExistence type="predicted"/>
<dbReference type="Gene3D" id="3.30.56.110">
    <property type="entry name" value="Protein of unknown function DUF2237"/>
    <property type="match status" value="1"/>
</dbReference>
<dbReference type="AlphaFoldDB" id="D7FXT4"/>
<evidence type="ECO:0008006" key="3">
    <source>
        <dbReference type="Google" id="ProtNLM"/>
    </source>
</evidence>
<evidence type="ECO:0000313" key="1">
    <source>
        <dbReference type="EMBL" id="CBJ32347.1"/>
    </source>
</evidence>
<dbReference type="InterPro" id="IPR018714">
    <property type="entry name" value="DUF2237"/>
</dbReference>
<name>D7FXT4_ECTSI</name>
<dbReference type="STRING" id="2880.D7FXT4"/>
<sequence length="151" mass="16408">MFGFIYPPLAGSLANISKPRGNQPPPSLQPLQACSLPGGPTTGWRRDGYCSTDDNDRGQHCVCSEVTQEFLDYTKAQGNDLSTPLPHFPGLKAGDRWCLCSSRWLQAQRAGKAPLVVLESTHEKAMEVVPLALLKEYSSEHAPAAPSETEL</sequence>
<evidence type="ECO:0000313" key="2">
    <source>
        <dbReference type="Proteomes" id="UP000002630"/>
    </source>
</evidence>
<gene>
    <name evidence="1" type="ORF">Esi_0331_0031</name>
</gene>
<dbReference type="PANTHER" id="PTHR37466:SF1">
    <property type="entry name" value="SLR1628 PROTEIN"/>
    <property type="match status" value="1"/>
</dbReference>
<protein>
    <recommendedName>
        <fullName evidence="3">DUF2237 domain-containing protein</fullName>
    </recommendedName>
</protein>
<dbReference type="InParanoid" id="D7FXT4"/>
<accession>D7FXT4</accession>
<reference evidence="1 2" key="1">
    <citation type="journal article" date="2010" name="Nature">
        <title>The Ectocarpus genome and the independent evolution of multicellularity in brown algae.</title>
        <authorList>
            <person name="Cock J.M."/>
            <person name="Sterck L."/>
            <person name="Rouze P."/>
            <person name="Scornet D."/>
            <person name="Allen A.E."/>
            <person name="Amoutzias G."/>
            <person name="Anthouard V."/>
            <person name="Artiguenave F."/>
            <person name="Aury J.M."/>
            <person name="Badger J.H."/>
            <person name="Beszteri B."/>
            <person name="Billiau K."/>
            <person name="Bonnet E."/>
            <person name="Bothwell J.H."/>
            <person name="Bowler C."/>
            <person name="Boyen C."/>
            <person name="Brownlee C."/>
            <person name="Carrano C.J."/>
            <person name="Charrier B."/>
            <person name="Cho G.Y."/>
            <person name="Coelho S.M."/>
            <person name="Collen J."/>
            <person name="Corre E."/>
            <person name="Da Silva C."/>
            <person name="Delage L."/>
            <person name="Delaroque N."/>
            <person name="Dittami S.M."/>
            <person name="Doulbeau S."/>
            <person name="Elias M."/>
            <person name="Farnham G."/>
            <person name="Gachon C.M."/>
            <person name="Gschloessl B."/>
            <person name="Heesch S."/>
            <person name="Jabbari K."/>
            <person name="Jubin C."/>
            <person name="Kawai H."/>
            <person name="Kimura K."/>
            <person name="Kloareg B."/>
            <person name="Kupper F.C."/>
            <person name="Lang D."/>
            <person name="Le Bail A."/>
            <person name="Leblanc C."/>
            <person name="Lerouge P."/>
            <person name="Lohr M."/>
            <person name="Lopez P.J."/>
            <person name="Martens C."/>
            <person name="Maumus F."/>
            <person name="Michel G."/>
            <person name="Miranda-Saavedra D."/>
            <person name="Morales J."/>
            <person name="Moreau H."/>
            <person name="Motomura T."/>
            <person name="Nagasato C."/>
            <person name="Napoli C.A."/>
            <person name="Nelson D.R."/>
            <person name="Nyvall-Collen P."/>
            <person name="Peters A.F."/>
            <person name="Pommier C."/>
            <person name="Potin P."/>
            <person name="Poulain J."/>
            <person name="Quesneville H."/>
            <person name="Read B."/>
            <person name="Rensing S.A."/>
            <person name="Ritter A."/>
            <person name="Rousvoal S."/>
            <person name="Samanta M."/>
            <person name="Samson G."/>
            <person name="Schroeder D.C."/>
            <person name="Segurens B."/>
            <person name="Strittmatter M."/>
            <person name="Tonon T."/>
            <person name="Tregear J.W."/>
            <person name="Valentin K."/>
            <person name="von Dassow P."/>
            <person name="Yamagishi T."/>
            <person name="Van de Peer Y."/>
            <person name="Wincker P."/>
        </authorList>
    </citation>
    <scope>NUCLEOTIDE SEQUENCE [LARGE SCALE GENOMIC DNA]</scope>
    <source>
        <strain evidence="2">Ec32 / CCAP1310/4</strain>
    </source>
</reference>
<dbReference type="OrthoDB" id="1517790at2759"/>